<dbReference type="SUPFAM" id="SSF55785">
    <property type="entry name" value="PYP-like sensor domain (PAS domain)"/>
    <property type="match status" value="4"/>
</dbReference>
<dbReference type="SMART" id="SM00267">
    <property type="entry name" value="GGDEF"/>
    <property type="match status" value="1"/>
</dbReference>
<dbReference type="SUPFAM" id="SSF55073">
    <property type="entry name" value="Nucleotide cyclase"/>
    <property type="match status" value="1"/>
</dbReference>
<dbReference type="PROSITE" id="PS50113">
    <property type="entry name" value="PAC"/>
    <property type="match status" value="2"/>
</dbReference>
<dbReference type="Pfam" id="PF00990">
    <property type="entry name" value="GGDEF"/>
    <property type="match status" value="1"/>
</dbReference>
<keyword evidence="5" id="KW-0378">Hydrolase</keyword>
<dbReference type="AlphaFoldDB" id="A0A1R4B4H4"/>
<feature type="domain" description="PAC" evidence="2">
    <location>
        <begin position="403"/>
        <end position="455"/>
    </location>
</feature>
<dbReference type="PANTHER" id="PTHR44757:SF2">
    <property type="entry name" value="BIOFILM ARCHITECTURE MAINTENANCE PROTEIN MBAA"/>
    <property type="match status" value="1"/>
</dbReference>
<dbReference type="EC" id="3.1.4.52" evidence="5"/>
<dbReference type="SMART" id="SM00052">
    <property type="entry name" value="EAL"/>
    <property type="match status" value="1"/>
</dbReference>
<evidence type="ECO:0000259" key="1">
    <source>
        <dbReference type="PROSITE" id="PS50112"/>
    </source>
</evidence>
<evidence type="ECO:0000313" key="5">
    <source>
        <dbReference type="EMBL" id="SJL83824.1"/>
    </source>
</evidence>
<dbReference type="PROSITE" id="PS50883">
    <property type="entry name" value="EAL"/>
    <property type="match status" value="1"/>
</dbReference>
<dbReference type="SUPFAM" id="SSF141868">
    <property type="entry name" value="EAL domain-like"/>
    <property type="match status" value="1"/>
</dbReference>
<evidence type="ECO:0000259" key="2">
    <source>
        <dbReference type="PROSITE" id="PS50113"/>
    </source>
</evidence>
<dbReference type="PROSITE" id="PS50887">
    <property type="entry name" value="GGDEF"/>
    <property type="match status" value="1"/>
</dbReference>
<dbReference type="SMART" id="SM00086">
    <property type="entry name" value="PAC"/>
    <property type="match status" value="3"/>
</dbReference>
<dbReference type="RefSeq" id="WP_077314240.1">
    <property type="nucleotide sequence ID" value="NZ_AP024888.1"/>
</dbReference>
<sequence length="1137" mass="129813">MNRKPTYHQIAGESECLDISILTNHELKVREASLIAVLSSINPSLVTVVVTDRQAVEQVFDCISQRGAIAVYLDKDMKPSRNGHIGIIHQQASDESLGASCTKIRLRQSEVDVTMTACLVKEHSALFEISLPWGTVELPLSDIGPFICQFMNLLTALYDDNKECFPQQAISTFLLDIQRQAMSNVAHAPSNLSVYTQFESYLEELERSNHDLFNIKECIAFPLFVVDKNLRVTQANRGCRSIIKDDLSIVGKYIHELSWLIVIPAIDKMIHRVIISGRSEQILLQNTQIEHVYVLRVMPYHSQGEQVRGAILVFDEVTEQWQAESSLRASEQRFRQVTEALPQLILELSCQGSCDFVNTQWSSYTGMTLSSQTSMCWLDCIEAEDRPLLQEQWDDDHISGQSVSVECRVLHHDGTSRWFSALFVPIFNEYGGLGKWFACFTDIEEFKQTQLNLQRSQNRVSNIIDTMPEAILVVDQQGIIRVVNKRIEDIFGYEMREVKGQAVEMLLPERYRSGHGQLRAGYMKKPETMLLGAGRDLYALHKDGSEFPVELGLAPLEEEGNIYTVVSVANISQRKDADVELNLAAKVFSSTMDGIFILDTEQKVIKVNSAAQQIFGFPEQEWIGQPLTRIRSERHSNLFYDKLWRAARINGRWQGEIWQCHKNGSDIPMWLSLTAVFNTHGDIERYIATMYDISEQVKAKEYIYHLAHYDMLTQLPNRTLFLEKFHEYTQPPTEQTVTMALLFVDLDNFKQVNDTLGHPVGDILLCQAAERMRSVIRVQDVVSRHSGDEFTILLRGVDEKNLISDIAHRLCVELANPFDLGRGDFFVSASIGIARYPTDGTDVNTLLRHADLAMYRAKYLGRNQYRFYQPEMSSVLVELTELQSDLRLAIERDELVLHYQPIIDIQSERCVGVEALTRWWHPTKGFISPVKFIPAAEDSNLILPLGEWVLRAACRQLHQWNQSGVCLDFISINVSGKQIMQMDFAALLRQVLDEYQLEAKQVLIELTESFVMHESDIAINRLMDIRQIGVGIAIDDFGTGYSSLSYLKQLPVTKLKLDRSFVNDLPNDINDVEISRAIFHLGDAVGLQVVAEGVETYSQHQFLVDERYHLCQGFYYARPMLADDINEFWRNYSFPHK</sequence>
<dbReference type="CDD" id="cd01949">
    <property type="entry name" value="GGDEF"/>
    <property type="match status" value="1"/>
</dbReference>
<dbReference type="InterPro" id="IPR035919">
    <property type="entry name" value="EAL_sf"/>
</dbReference>
<evidence type="ECO:0000259" key="3">
    <source>
        <dbReference type="PROSITE" id="PS50883"/>
    </source>
</evidence>
<dbReference type="Gene3D" id="3.30.450.20">
    <property type="entry name" value="PAS domain"/>
    <property type="match status" value="4"/>
</dbReference>
<evidence type="ECO:0000313" key="6">
    <source>
        <dbReference type="Proteomes" id="UP000189475"/>
    </source>
</evidence>
<dbReference type="NCBIfam" id="TIGR00229">
    <property type="entry name" value="sensory_box"/>
    <property type="match status" value="3"/>
</dbReference>
<protein>
    <submittedName>
        <fullName evidence="5">Cyclic di-GMP phosphodiesterase Gmr</fullName>
        <ecNumber evidence="5">3.1.4.52</ecNumber>
    </submittedName>
</protein>
<dbReference type="InterPro" id="IPR000160">
    <property type="entry name" value="GGDEF_dom"/>
</dbReference>
<keyword evidence="6" id="KW-1185">Reference proteome</keyword>
<feature type="domain" description="PAS" evidence="1">
    <location>
        <begin position="580"/>
        <end position="625"/>
    </location>
</feature>
<feature type="domain" description="GGDEF" evidence="4">
    <location>
        <begin position="737"/>
        <end position="870"/>
    </location>
</feature>
<dbReference type="STRING" id="1918946.VPAL9027_01803"/>
<dbReference type="InterPro" id="IPR043128">
    <property type="entry name" value="Rev_trsase/Diguanyl_cyclase"/>
</dbReference>
<dbReference type="Gene3D" id="3.30.70.270">
    <property type="match status" value="1"/>
</dbReference>
<dbReference type="Proteomes" id="UP000189475">
    <property type="component" value="Unassembled WGS sequence"/>
</dbReference>
<dbReference type="CDD" id="cd01948">
    <property type="entry name" value="EAL"/>
    <property type="match status" value="1"/>
</dbReference>
<feature type="domain" description="EAL" evidence="3">
    <location>
        <begin position="879"/>
        <end position="1133"/>
    </location>
</feature>
<gene>
    <name evidence="5" type="primary">gmr_2</name>
    <name evidence="5" type="ORF">VPAL9027_01803</name>
</gene>
<dbReference type="InterPro" id="IPR035965">
    <property type="entry name" value="PAS-like_dom_sf"/>
</dbReference>
<evidence type="ECO:0000259" key="4">
    <source>
        <dbReference type="PROSITE" id="PS50887"/>
    </source>
</evidence>
<dbReference type="PANTHER" id="PTHR44757">
    <property type="entry name" value="DIGUANYLATE CYCLASE DGCP"/>
    <property type="match status" value="1"/>
</dbReference>
<dbReference type="InterPro" id="IPR052155">
    <property type="entry name" value="Biofilm_reg_signaling"/>
</dbReference>
<dbReference type="CDD" id="cd00130">
    <property type="entry name" value="PAS"/>
    <property type="match status" value="3"/>
</dbReference>
<dbReference type="SMART" id="SM00091">
    <property type="entry name" value="PAS"/>
    <property type="match status" value="4"/>
</dbReference>
<dbReference type="OrthoDB" id="1316910at2"/>
<dbReference type="InterPro" id="IPR013655">
    <property type="entry name" value="PAS_fold_3"/>
</dbReference>
<dbReference type="NCBIfam" id="TIGR00254">
    <property type="entry name" value="GGDEF"/>
    <property type="match status" value="1"/>
</dbReference>
<reference evidence="5 6" key="1">
    <citation type="submission" date="2017-02" db="EMBL/GenBank/DDBJ databases">
        <authorList>
            <person name="Peterson S.W."/>
        </authorList>
    </citation>
    <scope>NUCLEOTIDE SEQUENCE [LARGE SCALE GENOMIC DNA]</scope>
    <source>
        <strain evidence="5 6">CECT 9027</strain>
    </source>
</reference>
<dbReference type="Pfam" id="PF13596">
    <property type="entry name" value="PAS_10"/>
    <property type="match status" value="1"/>
</dbReference>
<dbReference type="Pfam" id="PF13426">
    <property type="entry name" value="PAS_9"/>
    <property type="match status" value="2"/>
</dbReference>
<dbReference type="InterPro" id="IPR001633">
    <property type="entry name" value="EAL_dom"/>
</dbReference>
<dbReference type="InterPro" id="IPR000014">
    <property type="entry name" value="PAS"/>
</dbReference>
<dbReference type="PROSITE" id="PS50112">
    <property type="entry name" value="PAS"/>
    <property type="match status" value="2"/>
</dbReference>
<dbReference type="Pfam" id="PF08447">
    <property type="entry name" value="PAS_3"/>
    <property type="match status" value="1"/>
</dbReference>
<proteinExistence type="predicted"/>
<name>A0A1R4B4H4_9VIBR</name>
<accession>A0A1R4B4H4</accession>
<dbReference type="Gene3D" id="3.20.20.450">
    <property type="entry name" value="EAL domain"/>
    <property type="match status" value="1"/>
</dbReference>
<feature type="domain" description="PAC" evidence="2">
    <location>
        <begin position="653"/>
        <end position="705"/>
    </location>
</feature>
<dbReference type="InterPro" id="IPR000700">
    <property type="entry name" value="PAS-assoc_C"/>
</dbReference>
<feature type="domain" description="PAS" evidence="1">
    <location>
        <begin position="456"/>
        <end position="509"/>
    </location>
</feature>
<organism evidence="5 6">
    <name type="scientific">Vibrio palustris</name>
    <dbReference type="NCBI Taxonomy" id="1918946"/>
    <lineage>
        <taxon>Bacteria</taxon>
        <taxon>Pseudomonadati</taxon>
        <taxon>Pseudomonadota</taxon>
        <taxon>Gammaproteobacteria</taxon>
        <taxon>Vibrionales</taxon>
        <taxon>Vibrionaceae</taxon>
        <taxon>Vibrio</taxon>
    </lineage>
</organism>
<dbReference type="GO" id="GO:0006355">
    <property type="term" value="P:regulation of DNA-templated transcription"/>
    <property type="evidence" value="ECO:0007669"/>
    <property type="project" value="InterPro"/>
</dbReference>
<dbReference type="InterPro" id="IPR029787">
    <property type="entry name" value="Nucleotide_cyclase"/>
</dbReference>
<dbReference type="GO" id="GO:0071111">
    <property type="term" value="F:cyclic-guanylate-specific phosphodiesterase activity"/>
    <property type="evidence" value="ECO:0007669"/>
    <property type="project" value="UniProtKB-EC"/>
</dbReference>
<dbReference type="EMBL" id="FUFT01000005">
    <property type="protein sequence ID" value="SJL83824.1"/>
    <property type="molecule type" value="Genomic_DNA"/>
</dbReference>
<dbReference type="Pfam" id="PF00563">
    <property type="entry name" value="EAL"/>
    <property type="match status" value="1"/>
</dbReference>
<dbReference type="InterPro" id="IPR001610">
    <property type="entry name" value="PAC"/>
</dbReference>